<organism evidence="2 3">
    <name type="scientific">Tunturiibacter lichenicola</name>
    <dbReference type="NCBI Taxonomy" id="2051959"/>
    <lineage>
        <taxon>Bacteria</taxon>
        <taxon>Pseudomonadati</taxon>
        <taxon>Acidobacteriota</taxon>
        <taxon>Terriglobia</taxon>
        <taxon>Terriglobales</taxon>
        <taxon>Acidobacteriaceae</taxon>
        <taxon>Tunturiibacter</taxon>
    </lineage>
</organism>
<reference evidence="2 3" key="1">
    <citation type="submission" date="2020-07" db="EMBL/GenBank/DDBJ databases">
        <title>Genomic Encyclopedia of Type Strains, Phase IV (KMG-V): Genome sequencing to study the core and pangenomes of soil and plant-associated prokaryotes.</title>
        <authorList>
            <person name="Whitman W."/>
        </authorList>
    </citation>
    <scope>NUCLEOTIDE SEQUENCE [LARGE SCALE GENOMIC DNA]</scope>
    <source>
        <strain evidence="2 3">M8UP22</strain>
    </source>
</reference>
<keyword evidence="1" id="KW-0472">Membrane</keyword>
<feature type="transmembrane region" description="Helical" evidence="1">
    <location>
        <begin position="12"/>
        <end position="31"/>
    </location>
</feature>
<feature type="transmembrane region" description="Helical" evidence="1">
    <location>
        <begin position="109"/>
        <end position="127"/>
    </location>
</feature>
<evidence type="ECO:0000313" key="3">
    <source>
        <dbReference type="Proteomes" id="UP000564385"/>
    </source>
</evidence>
<evidence type="ECO:0000256" key="1">
    <source>
        <dbReference type="SAM" id="Phobius"/>
    </source>
</evidence>
<accession>A0A852VEP4</accession>
<dbReference type="AlphaFoldDB" id="A0A852VEP4"/>
<keyword evidence="1" id="KW-0812">Transmembrane</keyword>
<name>A0A852VEP4_9BACT</name>
<dbReference type="EMBL" id="JACCCU010000001">
    <property type="protein sequence ID" value="NYF90130.1"/>
    <property type="molecule type" value="Genomic_DNA"/>
</dbReference>
<proteinExistence type="predicted"/>
<dbReference type="Proteomes" id="UP000564385">
    <property type="component" value="Unassembled WGS sequence"/>
</dbReference>
<feature type="transmembrane region" description="Helical" evidence="1">
    <location>
        <begin position="84"/>
        <end position="102"/>
    </location>
</feature>
<protein>
    <submittedName>
        <fullName evidence="2">Uncharacterized protein</fullName>
    </submittedName>
</protein>
<evidence type="ECO:0000313" key="2">
    <source>
        <dbReference type="EMBL" id="NYF90130.1"/>
    </source>
</evidence>
<comment type="caution">
    <text evidence="2">The sequence shown here is derived from an EMBL/GenBank/DDBJ whole genome shotgun (WGS) entry which is preliminary data.</text>
</comment>
<sequence length="131" mass="14196">MLILPMQLLVPPFLLALIPVTSITLAWRYQSGQASLLPNTRRALFRLGIAASILSLLVTMSCWVDPYPLRQTLDGGYSIAWLDDAWMVAFATSLLGVALALFGKGRPRALLILSNIASLLLAFGSLLQNGV</sequence>
<keyword evidence="1" id="KW-1133">Transmembrane helix</keyword>
<feature type="transmembrane region" description="Helical" evidence="1">
    <location>
        <begin position="43"/>
        <end position="64"/>
    </location>
</feature>
<gene>
    <name evidence="2" type="ORF">HDF08_002197</name>
</gene>